<evidence type="ECO:0000313" key="1">
    <source>
        <dbReference type="EMBL" id="KAJ7024490.1"/>
    </source>
</evidence>
<name>A0AAD6SEC4_9AGAR</name>
<dbReference type="Proteomes" id="UP001218188">
    <property type="component" value="Unassembled WGS sequence"/>
</dbReference>
<gene>
    <name evidence="1" type="ORF">C8F04DRAFT_1192305</name>
</gene>
<keyword evidence="2" id="KW-1185">Reference proteome</keyword>
<protein>
    <submittedName>
        <fullName evidence="1">Uncharacterized protein</fullName>
    </submittedName>
</protein>
<evidence type="ECO:0000313" key="2">
    <source>
        <dbReference type="Proteomes" id="UP001218188"/>
    </source>
</evidence>
<reference evidence="1" key="1">
    <citation type="submission" date="2023-03" db="EMBL/GenBank/DDBJ databases">
        <title>Massive genome expansion in bonnet fungi (Mycena s.s.) driven by repeated elements and novel gene families across ecological guilds.</title>
        <authorList>
            <consortium name="Lawrence Berkeley National Laboratory"/>
            <person name="Harder C.B."/>
            <person name="Miyauchi S."/>
            <person name="Viragh M."/>
            <person name="Kuo A."/>
            <person name="Thoen E."/>
            <person name="Andreopoulos B."/>
            <person name="Lu D."/>
            <person name="Skrede I."/>
            <person name="Drula E."/>
            <person name="Henrissat B."/>
            <person name="Morin E."/>
            <person name="Kohler A."/>
            <person name="Barry K."/>
            <person name="LaButti K."/>
            <person name="Morin E."/>
            <person name="Salamov A."/>
            <person name="Lipzen A."/>
            <person name="Mereny Z."/>
            <person name="Hegedus B."/>
            <person name="Baldrian P."/>
            <person name="Stursova M."/>
            <person name="Weitz H."/>
            <person name="Taylor A."/>
            <person name="Grigoriev I.V."/>
            <person name="Nagy L.G."/>
            <person name="Martin F."/>
            <person name="Kauserud H."/>
        </authorList>
    </citation>
    <scope>NUCLEOTIDE SEQUENCE</scope>
    <source>
        <strain evidence="1">CBHHK200</strain>
    </source>
</reference>
<dbReference type="AlphaFoldDB" id="A0AAD6SEC4"/>
<dbReference type="EMBL" id="JARJCM010000168">
    <property type="protein sequence ID" value="KAJ7024490.1"/>
    <property type="molecule type" value="Genomic_DNA"/>
</dbReference>
<organism evidence="1 2">
    <name type="scientific">Mycena alexandri</name>
    <dbReference type="NCBI Taxonomy" id="1745969"/>
    <lineage>
        <taxon>Eukaryota</taxon>
        <taxon>Fungi</taxon>
        <taxon>Dikarya</taxon>
        <taxon>Basidiomycota</taxon>
        <taxon>Agaricomycotina</taxon>
        <taxon>Agaricomycetes</taxon>
        <taxon>Agaricomycetidae</taxon>
        <taxon>Agaricales</taxon>
        <taxon>Marasmiineae</taxon>
        <taxon>Mycenaceae</taxon>
        <taxon>Mycena</taxon>
    </lineage>
</organism>
<comment type="caution">
    <text evidence="1">The sequence shown here is derived from an EMBL/GenBank/DDBJ whole genome shotgun (WGS) entry which is preliminary data.</text>
</comment>
<accession>A0AAD6SEC4</accession>
<sequence>MPGVFLKGVLEVGRGFDSPVLIGLGRRVRSGLAMRGPGTWRLECCGSDGRGEVESRMVGGRDKRDDRGNDVASISTNITRFDGLGRRGRSATDLSNSERLNSDFSLASVQDHLVVPRVNDVVESWSPENLINIAAVDKARSYVTPVDILQGSVAPRLPTAGNFVEKLVDEFQRVAEEEIQNCYRRIQVTPGFHTFVLQGTANLVQLPMFNVEISHQLIIKVTIAEKDLETWNEHQKRHPSHNQGGFGGVITIASPYPAQMPFYIYGSLAQTHLDHMLLLIEGGLRKGLIAVASAKPEFAMQPFTDAHLPTLFVLWSDGIALPCTDDCDRNEPGLVGHLGRRMATATIGLGSNVFADWCHLNSDAALELDGNAAETQFAGSITLSRFLVRPPAHELGRK</sequence>
<proteinExistence type="predicted"/>